<evidence type="ECO:0000313" key="2">
    <source>
        <dbReference type="Proteomes" id="UP000235392"/>
    </source>
</evidence>
<accession>A0A2N5V558</accession>
<protein>
    <submittedName>
        <fullName evidence="1">Uncharacterized protein</fullName>
    </submittedName>
</protein>
<comment type="caution">
    <text evidence="1">The sequence shown here is derived from an EMBL/GenBank/DDBJ whole genome shotgun (WGS) entry which is preliminary data.</text>
</comment>
<dbReference type="Proteomes" id="UP000235392">
    <property type="component" value="Unassembled WGS sequence"/>
</dbReference>
<proteinExistence type="predicted"/>
<gene>
    <name evidence="1" type="ORF">PCASD_04593</name>
</gene>
<dbReference type="PANTHER" id="PTHR33069">
    <property type="entry name" value="CHROMOSOME 7, WHOLE GENOME SHOTGUN SEQUENCE-RELATED"/>
    <property type="match status" value="1"/>
</dbReference>
<sequence>MTESIDSPTSPLTALTPLVPNSIREQRDLIRRNFQCLGDKEFAPQNPSNSILSVDTYQENWKKTLSQLQFTTLPQLRQRINALPKLVNPCELQDDIDGSVHERIIEIQSGLDENLDQILSIVAGIEESLVALPPPPDDKHLRESKRFMRTGASFQLQMLDDELRWIFDSGADTMEELQKSTPATSSTSHPICRYIVHEFINIQERWVLETSDYDSKIARLTQFIHQTINSTEPKDDGQVSDDFANLNKNAIPLAQSLIPIIKLSRLFFTKLAKEGPNKILLKPFTDMNTVQLRTLAESPGDINCDFTRIVSTQFYLFTRSLAPFSRDLE</sequence>
<dbReference type="PANTHER" id="PTHR33069:SF3">
    <property type="entry name" value="DYNEIN HEAVY CHAIN TAIL DOMAIN-CONTAINING PROTEIN"/>
    <property type="match status" value="1"/>
</dbReference>
<organism evidence="1 2">
    <name type="scientific">Puccinia coronata f. sp. avenae</name>
    <dbReference type="NCBI Taxonomy" id="200324"/>
    <lineage>
        <taxon>Eukaryota</taxon>
        <taxon>Fungi</taxon>
        <taxon>Dikarya</taxon>
        <taxon>Basidiomycota</taxon>
        <taxon>Pucciniomycotina</taxon>
        <taxon>Pucciniomycetes</taxon>
        <taxon>Pucciniales</taxon>
        <taxon>Pucciniaceae</taxon>
        <taxon>Puccinia</taxon>
    </lineage>
</organism>
<name>A0A2N5V558_9BASI</name>
<reference evidence="1 2" key="1">
    <citation type="submission" date="2017-11" db="EMBL/GenBank/DDBJ databases">
        <title>De novo assembly and phasing of dikaryotic genomes from two isolates of Puccinia coronata f. sp. avenae, the causal agent of oat crown rust.</title>
        <authorList>
            <person name="Miller M.E."/>
            <person name="Zhang Y."/>
            <person name="Omidvar V."/>
            <person name="Sperschneider J."/>
            <person name="Schwessinger B."/>
            <person name="Raley C."/>
            <person name="Palmer J.M."/>
            <person name="Garnica D."/>
            <person name="Upadhyaya N."/>
            <person name="Rathjen J."/>
            <person name="Taylor J.M."/>
            <person name="Park R.F."/>
            <person name="Dodds P.N."/>
            <person name="Hirsch C.D."/>
            <person name="Kianian S.F."/>
            <person name="Figueroa M."/>
        </authorList>
    </citation>
    <scope>NUCLEOTIDE SEQUENCE [LARGE SCALE GENOMIC DNA]</scope>
    <source>
        <strain evidence="1">12SD80</strain>
    </source>
</reference>
<dbReference type="AlphaFoldDB" id="A0A2N5V558"/>
<evidence type="ECO:0000313" key="1">
    <source>
        <dbReference type="EMBL" id="PLW45110.1"/>
    </source>
</evidence>
<dbReference type="EMBL" id="PGCI01000051">
    <property type="protein sequence ID" value="PLW45110.1"/>
    <property type="molecule type" value="Genomic_DNA"/>
</dbReference>